<feature type="transmembrane region" description="Helical" evidence="1">
    <location>
        <begin position="37"/>
        <end position="57"/>
    </location>
</feature>
<proteinExistence type="predicted"/>
<name>A0ABR9FT22_9GAMM</name>
<gene>
    <name evidence="2" type="ORF">EI167_21770</name>
</gene>
<keyword evidence="1" id="KW-0812">Transmembrane</keyword>
<feature type="transmembrane region" description="Helical" evidence="1">
    <location>
        <begin position="63"/>
        <end position="80"/>
    </location>
</feature>
<protein>
    <submittedName>
        <fullName evidence="2">Uncharacterized protein</fullName>
    </submittedName>
</protein>
<sequence>MDILKVLFWILLVWTSITLLVRVYWYKKEKYGYASWFFEWLLTCVSCAGVYVVAYNTPLLNQLFWWVAFFAVLTTTLYRVRSKRFREQMAQLKNSQILFVKLLMGLFTLPIAGILLLNATNFTGVWNT</sequence>
<evidence type="ECO:0000256" key="1">
    <source>
        <dbReference type="SAM" id="Phobius"/>
    </source>
</evidence>
<keyword evidence="1" id="KW-1133">Transmembrane helix</keyword>
<feature type="transmembrane region" description="Helical" evidence="1">
    <location>
        <begin position="6"/>
        <end position="25"/>
    </location>
</feature>
<dbReference type="RefSeq" id="WP_192543273.1">
    <property type="nucleotide sequence ID" value="NZ_JBQQIQ010000001.1"/>
</dbReference>
<feature type="transmembrane region" description="Helical" evidence="1">
    <location>
        <begin position="100"/>
        <end position="119"/>
    </location>
</feature>
<dbReference type="EMBL" id="RRZA01000196">
    <property type="protein sequence ID" value="MBE0459986.1"/>
    <property type="molecule type" value="Genomic_DNA"/>
</dbReference>
<dbReference type="Proteomes" id="UP000707245">
    <property type="component" value="Unassembled WGS sequence"/>
</dbReference>
<keyword evidence="3" id="KW-1185">Reference proteome</keyword>
<accession>A0ABR9FT22</accession>
<evidence type="ECO:0000313" key="3">
    <source>
        <dbReference type="Proteomes" id="UP000707245"/>
    </source>
</evidence>
<comment type="caution">
    <text evidence="2">The sequence shown here is derived from an EMBL/GenBank/DDBJ whole genome shotgun (WGS) entry which is preliminary data.</text>
</comment>
<evidence type="ECO:0000313" key="2">
    <source>
        <dbReference type="EMBL" id="MBE0459986.1"/>
    </source>
</evidence>
<organism evidence="2 3">
    <name type="scientific">Pseudoalteromonas prydzensis</name>
    <dbReference type="NCBI Taxonomy" id="182141"/>
    <lineage>
        <taxon>Bacteria</taxon>
        <taxon>Pseudomonadati</taxon>
        <taxon>Pseudomonadota</taxon>
        <taxon>Gammaproteobacteria</taxon>
        <taxon>Alteromonadales</taxon>
        <taxon>Pseudoalteromonadaceae</taxon>
        <taxon>Pseudoalteromonas</taxon>
    </lineage>
</organism>
<reference evidence="2 3" key="1">
    <citation type="submission" date="2020-07" db="EMBL/GenBank/DDBJ databases">
        <title>Halophilic bacteria isolated from french cheeses.</title>
        <authorList>
            <person name="Kothe C.I."/>
            <person name="Farah-Kraiem B."/>
            <person name="Renault P."/>
            <person name="Dridi B."/>
        </authorList>
    </citation>
    <scope>NUCLEOTIDE SEQUENCE [LARGE SCALE GENOMIC DNA]</scope>
    <source>
        <strain evidence="2 3">FME14</strain>
    </source>
</reference>
<keyword evidence="1" id="KW-0472">Membrane</keyword>